<proteinExistence type="predicted"/>
<evidence type="ECO:0000259" key="2">
    <source>
        <dbReference type="Pfam" id="PF06985"/>
    </source>
</evidence>
<reference evidence="3" key="2">
    <citation type="journal article" date="2020" name="Nat. Commun.">
        <title>Large-scale genome sequencing of mycorrhizal fungi provides insights into the early evolution of symbiotic traits.</title>
        <authorList>
            <person name="Miyauchi S."/>
            <person name="Kiss E."/>
            <person name="Kuo A."/>
            <person name="Drula E."/>
            <person name="Kohler A."/>
            <person name="Sanchez-Garcia M."/>
            <person name="Morin E."/>
            <person name="Andreopoulos B."/>
            <person name="Barry K.W."/>
            <person name="Bonito G."/>
            <person name="Buee M."/>
            <person name="Carver A."/>
            <person name="Chen C."/>
            <person name="Cichocki N."/>
            <person name="Clum A."/>
            <person name="Culley D."/>
            <person name="Crous P.W."/>
            <person name="Fauchery L."/>
            <person name="Girlanda M."/>
            <person name="Hayes R.D."/>
            <person name="Keri Z."/>
            <person name="LaButti K."/>
            <person name="Lipzen A."/>
            <person name="Lombard V."/>
            <person name="Magnuson J."/>
            <person name="Maillard F."/>
            <person name="Murat C."/>
            <person name="Nolan M."/>
            <person name="Ohm R.A."/>
            <person name="Pangilinan J."/>
            <person name="Pereira M.F."/>
            <person name="Perotto S."/>
            <person name="Peter M."/>
            <person name="Pfister S."/>
            <person name="Riley R."/>
            <person name="Sitrit Y."/>
            <person name="Stielow J.B."/>
            <person name="Szollosi G."/>
            <person name="Zifcakova L."/>
            <person name="Stursova M."/>
            <person name="Spatafora J.W."/>
            <person name="Tedersoo L."/>
            <person name="Vaario L.M."/>
            <person name="Yamada A."/>
            <person name="Yan M."/>
            <person name="Wang P."/>
            <person name="Xu J."/>
            <person name="Bruns T."/>
            <person name="Baldrian P."/>
            <person name="Vilgalys R."/>
            <person name="Dunand C."/>
            <person name="Henrissat B."/>
            <person name="Grigoriev I.V."/>
            <person name="Hibbett D."/>
            <person name="Nagy L.G."/>
            <person name="Martin F.M."/>
        </authorList>
    </citation>
    <scope>NUCLEOTIDE SEQUENCE</scope>
    <source>
        <strain evidence="3">BED1</strain>
    </source>
</reference>
<feature type="compositionally biased region" description="Pro residues" evidence="1">
    <location>
        <begin position="22"/>
        <end position="31"/>
    </location>
</feature>
<feature type="compositionally biased region" description="Basic and acidic residues" evidence="1">
    <location>
        <begin position="569"/>
        <end position="587"/>
    </location>
</feature>
<dbReference type="EMBL" id="WHUW01000012">
    <property type="protein sequence ID" value="KAF8440481.1"/>
    <property type="molecule type" value="Genomic_DNA"/>
</dbReference>
<gene>
    <name evidence="3" type="ORF">L210DRAFT_3645623</name>
</gene>
<feature type="region of interest" description="Disordered" evidence="1">
    <location>
        <begin position="1"/>
        <end position="127"/>
    </location>
</feature>
<reference evidence="3" key="1">
    <citation type="submission" date="2019-10" db="EMBL/GenBank/DDBJ databases">
        <authorList>
            <consortium name="DOE Joint Genome Institute"/>
            <person name="Kuo A."/>
            <person name="Miyauchi S."/>
            <person name="Kiss E."/>
            <person name="Drula E."/>
            <person name="Kohler A."/>
            <person name="Sanchez-Garcia M."/>
            <person name="Andreopoulos B."/>
            <person name="Barry K.W."/>
            <person name="Bonito G."/>
            <person name="Buee M."/>
            <person name="Carver A."/>
            <person name="Chen C."/>
            <person name="Cichocki N."/>
            <person name="Clum A."/>
            <person name="Culley D."/>
            <person name="Crous P.W."/>
            <person name="Fauchery L."/>
            <person name="Girlanda M."/>
            <person name="Hayes R."/>
            <person name="Keri Z."/>
            <person name="LaButti K."/>
            <person name="Lipzen A."/>
            <person name="Lombard V."/>
            <person name="Magnuson J."/>
            <person name="Maillard F."/>
            <person name="Morin E."/>
            <person name="Murat C."/>
            <person name="Nolan M."/>
            <person name="Ohm R."/>
            <person name="Pangilinan J."/>
            <person name="Pereira M."/>
            <person name="Perotto S."/>
            <person name="Peter M."/>
            <person name="Riley R."/>
            <person name="Sitrit Y."/>
            <person name="Stielow B."/>
            <person name="Szollosi G."/>
            <person name="Zifcakova L."/>
            <person name="Stursova M."/>
            <person name="Spatafora J.W."/>
            <person name="Tedersoo L."/>
            <person name="Vaario L.-M."/>
            <person name="Yamada A."/>
            <person name="Yan M."/>
            <person name="Wang P."/>
            <person name="Xu J."/>
            <person name="Bruns T."/>
            <person name="Baldrian P."/>
            <person name="Vilgalys R."/>
            <person name="Henrissat B."/>
            <person name="Grigoriev I.V."/>
            <person name="Hibbett D."/>
            <person name="Nagy L.G."/>
            <person name="Martin F.M."/>
        </authorList>
    </citation>
    <scope>NUCLEOTIDE SEQUENCE</scope>
    <source>
        <strain evidence="3">BED1</strain>
    </source>
</reference>
<evidence type="ECO:0000313" key="4">
    <source>
        <dbReference type="Proteomes" id="UP001194468"/>
    </source>
</evidence>
<dbReference type="Proteomes" id="UP001194468">
    <property type="component" value="Unassembled WGS sequence"/>
</dbReference>
<name>A0AAD4GEM0_BOLED</name>
<evidence type="ECO:0000256" key="1">
    <source>
        <dbReference type="SAM" id="MobiDB-lite"/>
    </source>
</evidence>
<dbReference type="InterPro" id="IPR010730">
    <property type="entry name" value="HET"/>
</dbReference>
<dbReference type="Pfam" id="PF06985">
    <property type="entry name" value="HET"/>
    <property type="match status" value="1"/>
</dbReference>
<sequence>MFHPRRIPSYTDYPDNDDPYYHPRPPPPPQQAPQSSSRRRPVQDPNYHHFYHRHRDDRATPSPAPDVAPHLSRRQSSTTTNSTSDYGIRPRIRRSGSAARINRSKSTSPRRHASPLPTAPPILQPSLSERETLVRQRLQTTFETYVFNTLPTHLLRVTDMTLVTRNEMWETFKPRIESLSDSHLAKLLLEQDEEARKLGVSVIDPEVLAPFTEYVRSMISFAIFSHRWGNGEPLFHELPSKRLQVTRRSAPTGPGYQKLVKFCEKARTDYGCEYVWTDTCCINKESSTELEEAILSMGVWYSEAGICIVHLGDSLTLEDFMKEPWFTRGWTLQELLLPRKIRFYGKNWSPICPAVAEGRREERAGIRDDQRVNDKDNESVIAAITKVTGIPEADLRNFVPSCARVSEKMRWASQRTTSRIEDMAYSLLGLFDVAMPIAYGDGARAFYKLMSTITEQCTEPDFFAWAGKPSQWSLTLPSSPQCYGPQPAQSDLVRPLSALGDPSYELTKLGLHARLVLVPAYCELLESTDPNNARFLLTPALATAQEPIQVYLPLTSVIQHGHGPSRIKNYHDHDPRERERDVQVGRGREPEHALGVVDYDVRSGPPGYAALHGGRAHLCLVLERERRGRGWVRVARPGALSVRFRESELLPVESVCLVHRAS</sequence>
<feature type="region of interest" description="Disordered" evidence="1">
    <location>
        <begin position="565"/>
        <end position="587"/>
    </location>
</feature>
<dbReference type="PANTHER" id="PTHR10622:SF10">
    <property type="entry name" value="HET DOMAIN-CONTAINING PROTEIN"/>
    <property type="match status" value="1"/>
</dbReference>
<protein>
    <recommendedName>
        <fullName evidence="2">Heterokaryon incompatibility domain-containing protein</fullName>
    </recommendedName>
</protein>
<feature type="domain" description="Heterokaryon incompatibility" evidence="2">
    <location>
        <begin position="222"/>
        <end position="314"/>
    </location>
</feature>
<keyword evidence="4" id="KW-1185">Reference proteome</keyword>
<accession>A0AAD4GEM0</accession>
<dbReference type="PANTHER" id="PTHR10622">
    <property type="entry name" value="HET DOMAIN-CONTAINING PROTEIN"/>
    <property type="match status" value="1"/>
</dbReference>
<evidence type="ECO:0000313" key="3">
    <source>
        <dbReference type="EMBL" id="KAF8440481.1"/>
    </source>
</evidence>
<organism evidence="3 4">
    <name type="scientific">Boletus edulis BED1</name>
    <dbReference type="NCBI Taxonomy" id="1328754"/>
    <lineage>
        <taxon>Eukaryota</taxon>
        <taxon>Fungi</taxon>
        <taxon>Dikarya</taxon>
        <taxon>Basidiomycota</taxon>
        <taxon>Agaricomycotina</taxon>
        <taxon>Agaricomycetes</taxon>
        <taxon>Agaricomycetidae</taxon>
        <taxon>Boletales</taxon>
        <taxon>Boletineae</taxon>
        <taxon>Boletaceae</taxon>
        <taxon>Boletoideae</taxon>
        <taxon>Boletus</taxon>
    </lineage>
</organism>
<comment type="caution">
    <text evidence="3">The sequence shown here is derived from an EMBL/GenBank/DDBJ whole genome shotgun (WGS) entry which is preliminary data.</text>
</comment>
<dbReference type="AlphaFoldDB" id="A0AAD4GEM0"/>